<proteinExistence type="inferred from homology"/>
<evidence type="ECO:0000256" key="3">
    <source>
        <dbReference type="ARBA" id="ARBA00012966"/>
    </source>
</evidence>
<dbReference type="PROSITE" id="PS51374">
    <property type="entry name" value="NDPK_LIKE"/>
    <property type="match status" value="1"/>
</dbReference>
<evidence type="ECO:0000256" key="4">
    <source>
        <dbReference type="ARBA" id="ARBA00022553"/>
    </source>
</evidence>
<feature type="domain" description="Nucleoside diphosphate kinase-like" evidence="9">
    <location>
        <begin position="5"/>
        <end position="151"/>
    </location>
</feature>
<dbReference type="PRINTS" id="PR01243">
    <property type="entry name" value="NUCDPKINASE"/>
</dbReference>
<protein>
    <recommendedName>
        <fullName evidence="3">nucleoside-diphosphate kinase</fullName>
        <ecNumber evidence="3">2.7.4.6</ecNumber>
    </recommendedName>
</protein>
<dbReference type="InterPro" id="IPR034907">
    <property type="entry name" value="NDK-like_dom"/>
</dbReference>
<dbReference type="Gene3D" id="3.30.70.141">
    <property type="entry name" value="Nucleoside diphosphate kinase-like domain"/>
    <property type="match status" value="1"/>
</dbReference>
<reference evidence="10 11" key="1">
    <citation type="submission" date="2022-09" db="EMBL/GenBank/DDBJ databases">
        <title>Xylan utilization by haloarchaea-nanohaloarchaea associations.</title>
        <authorList>
            <person name="Yakimov M."/>
        </authorList>
    </citation>
    <scope>NUCLEOTIDE SEQUENCE [LARGE SCALE GENOMIC DNA]</scope>
    <source>
        <strain evidence="10 11">SVXNc</strain>
    </source>
</reference>
<keyword evidence="11" id="KW-1185">Reference proteome</keyword>
<evidence type="ECO:0000313" key="10">
    <source>
        <dbReference type="EMBL" id="WEL19256.1"/>
    </source>
</evidence>
<evidence type="ECO:0000256" key="1">
    <source>
        <dbReference type="ARBA" id="ARBA00001946"/>
    </source>
</evidence>
<organism evidence="10 11">
    <name type="scientific">Candidatus Nanohalococcus occultus</name>
    <dbReference type="NCBI Taxonomy" id="2978047"/>
    <lineage>
        <taxon>Archaea</taxon>
        <taxon>Candidatus Nanohalarchaeota</taxon>
        <taxon>Candidatus Nanohalarchaeota incertae sedis</taxon>
        <taxon>Candidatus Nanohalococcus</taxon>
    </lineage>
</organism>
<evidence type="ECO:0000256" key="5">
    <source>
        <dbReference type="ARBA" id="ARBA00022679"/>
    </source>
</evidence>
<keyword evidence="6 10" id="KW-0418">Kinase</keyword>
<dbReference type="InterPro" id="IPR001564">
    <property type="entry name" value="Nucleoside_diP_kinase"/>
</dbReference>
<keyword evidence="4" id="KW-0597">Phosphoprotein</keyword>
<evidence type="ECO:0000256" key="8">
    <source>
        <dbReference type="RuleBase" id="RU004011"/>
    </source>
</evidence>
<name>A0ABY8CIR2_9ARCH</name>
<dbReference type="PANTHER" id="PTHR11349">
    <property type="entry name" value="NUCLEOSIDE DIPHOSPHATE KINASE"/>
    <property type="match status" value="1"/>
</dbReference>
<comment type="similarity">
    <text evidence="2 7 8">Belongs to the NDK family.</text>
</comment>
<evidence type="ECO:0000259" key="9">
    <source>
        <dbReference type="SMART" id="SM00562"/>
    </source>
</evidence>
<gene>
    <name evidence="10" type="primary">ndk</name>
    <name evidence="10" type="ORF">SVXNc_0227</name>
</gene>
<dbReference type="RefSeq" id="WP_347722127.1">
    <property type="nucleotide sequence ID" value="NZ_CP104395.1"/>
</dbReference>
<evidence type="ECO:0000256" key="2">
    <source>
        <dbReference type="ARBA" id="ARBA00008142"/>
    </source>
</evidence>
<dbReference type="EMBL" id="CP104395">
    <property type="protein sequence ID" value="WEL19256.1"/>
    <property type="molecule type" value="Genomic_DNA"/>
</dbReference>
<dbReference type="EC" id="2.7.4.6" evidence="3"/>
<comment type="caution">
    <text evidence="7">Lacks conserved residue(s) required for the propagation of feature annotation.</text>
</comment>
<dbReference type="SMART" id="SM00562">
    <property type="entry name" value="NDK"/>
    <property type="match status" value="1"/>
</dbReference>
<evidence type="ECO:0000256" key="7">
    <source>
        <dbReference type="PROSITE-ProRule" id="PRU00706"/>
    </source>
</evidence>
<dbReference type="GeneID" id="90589662"/>
<dbReference type="SUPFAM" id="SSF54919">
    <property type="entry name" value="Nucleoside diphosphate kinase, NDK"/>
    <property type="match status" value="1"/>
</dbReference>
<dbReference type="GO" id="GO:0004550">
    <property type="term" value="F:nucleoside diphosphate kinase activity"/>
    <property type="evidence" value="ECO:0007669"/>
    <property type="project" value="UniProtKB-EC"/>
</dbReference>
<dbReference type="NCBIfam" id="NF001908">
    <property type="entry name" value="PRK00668.1"/>
    <property type="match status" value="1"/>
</dbReference>
<keyword evidence="5 10" id="KW-0808">Transferase</keyword>
<sequence length="161" mass="18314">MSEHVERTFVALKPDAVKRGLVGKITARFEEAGFKICGMKMVQATDQLLEKHYKEHVDKPFYDGLAEYMKQGPIVAIVLEGVHAAKNLRKIVGETDATEAHPATVRGQFGHMSMEHADSAGRHYKNLVHASEPEEAEREIEIWFDEDELYDYQTAQENEVR</sequence>
<dbReference type="Proteomes" id="UP001218034">
    <property type="component" value="Chromosome"/>
</dbReference>
<evidence type="ECO:0000256" key="6">
    <source>
        <dbReference type="ARBA" id="ARBA00022777"/>
    </source>
</evidence>
<evidence type="ECO:0000313" key="11">
    <source>
        <dbReference type="Proteomes" id="UP001218034"/>
    </source>
</evidence>
<accession>A0ABY8CIR2</accession>
<dbReference type="InterPro" id="IPR036850">
    <property type="entry name" value="NDK-like_dom_sf"/>
</dbReference>
<comment type="cofactor">
    <cofactor evidence="1">
        <name>Mg(2+)</name>
        <dbReference type="ChEBI" id="CHEBI:18420"/>
    </cofactor>
</comment>
<dbReference type="CDD" id="cd04413">
    <property type="entry name" value="NDPk_I"/>
    <property type="match status" value="1"/>
</dbReference>
<dbReference type="Pfam" id="PF00334">
    <property type="entry name" value="NDK"/>
    <property type="match status" value="1"/>
</dbReference>